<accession>N2BDB2</accession>
<dbReference type="InterPro" id="IPR012547">
    <property type="entry name" value="PDDEXK_9"/>
</dbReference>
<dbReference type="STRING" id="1235802.C823_00045"/>
<dbReference type="OrthoDB" id="9766673at2"/>
<evidence type="ECO:0000313" key="3">
    <source>
        <dbReference type="Proteomes" id="UP000012589"/>
    </source>
</evidence>
<dbReference type="HOGENOM" id="CLU_021114_1_2_9"/>
<proteinExistence type="predicted"/>
<dbReference type="Pfam" id="PF09820">
    <property type="entry name" value="AAA-ATPase_like"/>
    <property type="match status" value="1"/>
</dbReference>
<sequence length="571" mass="66626">MARTIAVGEQDFSKIIEKNYFYVDKTDFIKEWWENGDTVTLITRPRRFGKTLTMRMVEQFFSIRYAGRKNLFENLSIFKEETYRTLQGTYPVLFLSFANVKADNYKEAREGIIQEIVDVYDQNAFLMNYVGLTDHEREVFYKVNENMSDMTAARSLLRLSGLLSKYYNKRVILLLDEYDTPMQEAYVNGYWEQLVGFIRGLFQAAFKTNPYLERGIMTGITRISKESIFSDLNNPVSATVTSRKYATAFGFTESEVRRALEEFQLSDQEAEVKRWYDGFTIGACNHIYNPWSITQFLDNREFKPYWANTSSNRLVTKLIRKSDIRTKLIMEDLLQGNSFYTVMDEEIIYADLDTKKSAMWSLLLSGGYLKVLQTVKNRRGKVEYELSLTNREVILIFDEMVTGWFSNNRLNYSDFSDALLSGDKKFMNEYLNAIAAETFSYFDTGVGLSEWKQPENFYHGFILGLIADLRGIYNVSSNRESGEGRYDVLLEPYDPQIDDGIILEFKVFHPNRDNSPEHTVQTAIRQIIDKKYAVSLNKRCDLDRIRIYGFAFKGKEVLIDGGYLREFDRLK</sequence>
<gene>
    <name evidence="2" type="ORF">C823_00045</name>
</gene>
<reference evidence="2 3" key="1">
    <citation type="journal article" date="2014" name="Genome Announc.">
        <title>Draft genome sequences of the altered schaedler flora, a defined bacterial community from gnotobiotic mice.</title>
        <authorList>
            <person name="Wannemuehler M.J."/>
            <person name="Overstreet A.M."/>
            <person name="Ward D.V."/>
            <person name="Phillips G.J."/>
        </authorList>
    </citation>
    <scope>NUCLEOTIDE SEQUENCE [LARGE SCALE GENOMIC DNA]</scope>
    <source>
        <strain evidence="2 3">ASF492</strain>
    </source>
</reference>
<evidence type="ECO:0000259" key="1">
    <source>
        <dbReference type="Pfam" id="PF09820"/>
    </source>
</evidence>
<dbReference type="AlphaFoldDB" id="N2BDB2"/>
<dbReference type="eggNOG" id="COG4637">
    <property type="taxonomic scope" value="Bacteria"/>
</dbReference>
<dbReference type="SUPFAM" id="SSF52540">
    <property type="entry name" value="P-loop containing nucleoside triphosphate hydrolases"/>
    <property type="match status" value="1"/>
</dbReference>
<dbReference type="PANTHER" id="PTHR34825">
    <property type="entry name" value="CONSERVED PROTEIN, WITH A WEAK D-GALACTARATE DEHYDRATASE/ALTRONATE HYDROLASE DOMAIN"/>
    <property type="match status" value="1"/>
</dbReference>
<feature type="domain" description="AAA-ATPase-like" evidence="1">
    <location>
        <begin position="7"/>
        <end position="229"/>
    </location>
</feature>
<name>N2BDB2_9FIRM</name>
<organism evidence="2 3">
    <name type="scientific">Eubacterium plexicaudatum ASF492</name>
    <dbReference type="NCBI Taxonomy" id="1235802"/>
    <lineage>
        <taxon>Bacteria</taxon>
        <taxon>Bacillati</taxon>
        <taxon>Bacillota</taxon>
        <taxon>Clostridia</taxon>
        <taxon>Eubacteriales</taxon>
        <taxon>Eubacteriaceae</taxon>
        <taxon>Eubacterium</taxon>
    </lineage>
</organism>
<protein>
    <recommendedName>
        <fullName evidence="1">AAA-ATPase-like domain-containing protein</fullName>
    </recommendedName>
</protein>
<dbReference type="InterPro" id="IPR018631">
    <property type="entry name" value="AAA-ATPase-like_dom"/>
</dbReference>
<dbReference type="EMBL" id="AQFT01000001">
    <property type="protein sequence ID" value="EMZ39712.1"/>
    <property type="molecule type" value="Genomic_DNA"/>
</dbReference>
<dbReference type="PANTHER" id="PTHR34825:SF1">
    <property type="entry name" value="AAA-ATPASE-LIKE DOMAIN-CONTAINING PROTEIN"/>
    <property type="match status" value="1"/>
</dbReference>
<dbReference type="InterPro" id="IPR027417">
    <property type="entry name" value="P-loop_NTPase"/>
</dbReference>
<comment type="caution">
    <text evidence="2">The sequence shown here is derived from an EMBL/GenBank/DDBJ whole genome shotgun (WGS) entry which is preliminary data.</text>
</comment>
<dbReference type="Pfam" id="PF08011">
    <property type="entry name" value="PDDEXK_9"/>
    <property type="match status" value="1"/>
</dbReference>
<dbReference type="PATRIC" id="fig|1235802.3.peg.45"/>
<dbReference type="Proteomes" id="UP000012589">
    <property type="component" value="Unassembled WGS sequence"/>
</dbReference>
<evidence type="ECO:0000313" key="2">
    <source>
        <dbReference type="EMBL" id="EMZ39712.1"/>
    </source>
</evidence>
<keyword evidence="3" id="KW-1185">Reference proteome</keyword>